<protein>
    <submittedName>
        <fullName evidence="2">Uncharacterized protein</fullName>
    </submittedName>
</protein>
<evidence type="ECO:0000256" key="1">
    <source>
        <dbReference type="SAM" id="MobiDB-lite"/>
    </source>
</evidence>
<keyword evidence="3" id="KW-1185">Reference proteome</keyword>
<reference evidence="2 3" key="1">
    <citation type="journal article" date="2012" name="PLoS Pathog.">
        <title>Diverse lifestyles and strategies of plant pathogenesis encoded in the genomes of eighteen Dothideomycetes fungi.</title>
        <authorList>
            <person name="Ohm R.A."/>
            <person name="Feau N."/>
            <person name="Henrissat B."/>
            <person name="Schoch C.L."/>
            <person name="Horwitz B.A."/>
            <person name="Barry K.W."/>
            <person name="Condon B.J."/>
            <person name="Copeland A.C."/>
            <person name="Dhillon B."/>
            <person name="Glaser F."/>
            <person name="Hesse C.N."/>
            <person name="Kosti I."/>
            <person name="LaButti K."/>
            <person name="Lindquist E.A."/>
            <person name="Lucas S."/>
            <person name="Salamov A.A."/>
            <person name="Bradshaw R.E."/>
            <person name="Ciuffetti L."/>
            <person name="Hamelin R.C."/>
            <person name="Kema G.H.J."/>
            <person name="Lawrence C."/>
            <person name="Scott J.A."/>
            <person name="Spatafora J.W."/>
            <person name="Turgeon B.G."/>
            <person name="de Wit P.J.G.M."/>
            <person name="Zhong S."/>
            <person name="Goodwin S.B."/>
            <person name="Grigoriev I.V."/>
        </authorList>
    </citation>
    <scope>NUCLEOTIDE SEQUENCE [LARGE SCALE GENOMIC DNA]</scope>
    <source>
        <strain evidence="3">C4 / ATCC 48331 / race T</strain>
    </source>
</reference>
<sequence>DGTSRDLEPRDSHPVHWDPEWLPNYSLSDPGRGSFLLLLVTADSVQEKQSNLRRVAPSHQKPLN</sequence>
<reference evidence="3" key="2">
    <citation type="journal article" date="2013" name="PLoS Genet.">
        <title>Comparative genome structure, secondary metabolite, and effector coding capacity across Cochliobolus pathogens.</title>
        <authorList>
            <person name="Condon B.J."/>
            <person name="Leng Y."/>
            <person name="Wu D."/>
            <person name="Bushley K.E."/>
            <person name="Ohm R.A."/>
            <person name="Otillar R."/>
            <person name="Martin J."/>
            <person name="Schackwitz W."/>
            <person name="Grimwood J."/>
            <person name="MohdZainudin N."/>
            <person name="Xue C."/>
            <person name="Wang R."/>
            <person name="Manning V.A."/>
            <person name="Dhillon B."/>
            <person name="Tu Z.J."/>
            <person name="Steffenson B.J."/>
            <person name="Salamov A."/>
            <person name="Sun H."/>
            <person name="Lowry S."/>
            <person name="LaButti K."/>
            <person name="Han J."/>
            <person name="Copeland A."/>
            <person name="Lindquist E."/>
            <person name="Barry K."/>
            <person name="Schmutz J."/>
            <person name="Baker S.E."/>
            <person name="Ciuffetti L.M."/>
            <person name="Grigoriev I.V."/>
            <person name="Zhong S."/>
            <person name="Turgeon B.G."/>
        </authorList>
    </citation>
    <scope>NUCLEOTIDE SEQUENCE [LARGE SCALE GENOMIC DNA]</scope>
    <source>
        <strain evidence="3">C4 / ATCC 48331 / race T</strain>
    </source>
</reference>
<dbReference type="AlphaFoldDB" id="N4X932"/>
<proteinExistence type="predicted"/>
<feature type="region of interest" description="Disordered" evidence="1">
    <location>
        <begin position="1"/>
        <end position="23"/>
    </location>
</feature>
<organism evidence="2 3">
    <name type="scientific">Cochliobolus heterostrophus (strain C4 / ATCC 48331 / race T)</name>
    <name type="common">Southern corn leaf blight fungus</name>
    <name type="synonym">Bipolaris maydis</name>
    <dbReference type="NCBI Taxonomy" id="665024"/>
    <lineage>
        <taxon>Eukaryota</taxon>
        <taxon>Fungi</taxon>
        <taxon>Dikarya</taxon>
        <taxon>Ascomycota</taxon>
        <taxon>Pezizomycotina</taxon>
        <taxon>Dothideomycetes</taxon>
        <taxon>Pleosporomycetidae</taxon>
        <taxon>Pleosporales</taxon>
        <taxon>Pleosporineae</taxon>
        <taxon>Pleosporaceae</taxon>
        <taxon>Bipolaris</taxon>
    </lineage>
</organism>
<evidence type="ECO:0000313" key="3">
    <source>
        <dbReference type="Proteomes" id="UP000012338"/>
    </source>
</evidence>
<dbReference type="OrthoDB" id="10379445at2759"/>
<dbReference type="Proteomes" id="UP000012338">
    <property type="component" value="Unassembled WGS sequence"/>
</dbReference>
<feature type="compositionally biased region" description="Basic and acidic residues" evidence="1">
    <location>
        <begin position="1"/>
        <end position="19"/>
    </location>
</feature>
<accession>N4X932</accession>
<dbReference type="HOGENOM" id="CLU_2873748_0_0_1"/>
<feature type="non-terminal residue" evidence="2">
    <location>
        <position position="1"/>
    </location>
</feature>
<gene>
    <name evidence="2" type="ORF">COCC4DRAFT_130484</name>
</gene>
<dbReference type="EMBL" id="KB733448">
    <property type="protein sequence ID" value="ENI08190.1"/>
    <property type="molecule type" value="Genomic_DNA"/>
</dbReference>
<evidence type="ECO:0000313" key="2">
    <source>
        <dbReference type="EMBL" id="ENI08190.1"/>
    </source>
</evidence>
<name>N4X932_COCH4</name>